<feature type="transmembrane region" description="Helical" evidence="5">
    <location>
        <begin position="62"/>
        <end position="79"/>
    </location>
</feature>
<comment type="subcellular location">
    <subcellularLocation>
        <location evidence="1">Membrane</location>
        <topology evidence="1">Multi-pass membrane protein</topology>
    </subcellularLocation>
</comment>
<dbReference type="GO" id="GO:0005385">
    <property type="term" value="F:zinc ion transmembrane transporter activity"/>
    <property type="evidence" value="ECO:0007669"/>
    <property type="project" value="TreeGrafter"/>
</dbReference>
<evidence type="ECO:0000256" key="4">
    <source>
        <dbReference type="ARBA" id="ARBA00023136"/>
    </source>
</evidence>
<accession>A0A0B2BYT9</accession>
<sequence length="235" mass="24174">MLLPLLFGLAASAATLLGGLLALRLEGRASLVLGLAAGVVLGVAVFDLIPEAIELGAGVHDVHALFACVGLGIAAYLLLHQLPAGTAPKTVAWQAHLGPASLTLHSFIDGVMIGIAFQVSHDVGWLVAAAVLTHDLADGINTVSLSLARSGPRLARRWLLINGAAPLTGTMVGLLLQVSPADMALLLALFGGVFLYIGACELVPRSHARDPRLRVTLATLAGMGVMYLLVDVAHG</sequence>
<protein>
    <recommendedName>
        <fullName evidence="8">Permease</fullName>
    </recommendedName>
</protein>
<proteinExistence type="predicted"/>
<name>A0A0B2BYT9_9SPHN</name>
<keyword evidence="7" id="KW-1185">Reference proteome</keyword>
<comment type="caution">
    <text evidence="6">The sequence shown here is derived from an EMBL/GenBank/DDBJ whole genome shotgun (WGS) entry which is preliminary data.</text>
</comment>
<evidence type="ECO:0000256" key="5">
    <source>
        <dbReference type="SAM" id="Phobius"/>
    </source>
</evidence>
<keyword evidence="4 5" id="KW-0472">Membrane</keyword>
<gene>
    <name evidence="6" type="ORF">PK98_04095</name>
</gene>
<evidence type="ECO:0000313" key="7">
    <source>
        <dbReference type="Proteomes" id="UP000030988"/>
    </source>
</evidence>
<keyword evidence="3 5" id="KW-1133">Transmembrane helix</keyword>
<reference evidence="6 7" key="1">
    <citation type="submission" date="2014-11" db="EMBL/GenBank/DDBJ databases">
        <title>Draft genome sequence of Kirrobacter mercurialis.</title>
        <authorList>
            <person name="Coil D.A."/>
            <person name="Eisen J.A."/>
        </authorList>
    </citation>
    <scope>NUCLEOTIDE SEQUENCE [LARGE SCALE GENOMIC DNA]</scope>
    <source>
        <strain evidence="6 7">Coronado</strain>
    </source>
</reference>
<dbReference type="Proteomes" id="UP000030988">
    <property type="component" value="Unassembled WGS sequence"/>
</dbReference>
<feature type="transmembrane region" description="Helical" evidence="5">
    <location>
        <begin position="215"/>
        <end position="234"/>
    </location>
</feature>
<dbReference type="EMBL" id="JTDN01000001">
    <property type="protein sequence ID" value="KHL26728.1"/>
    <property type="molecule type" value="Genomic_DNA"/>
</dbReference>
<dbReference type="GO" id="GO:0016020">
    <property type="term" value="C:membrane"/>
    <property type="evidence" value="ECO:0007669"/>
    <property type="project" value="UniProtKB-SubCell"/>
</dbReference>
<evidence type="ECO:0000313" key="6">
    <source>
        <dbReference type="EMBL" id="KHL26728.1"/>
    </source>
</evidence>
<dbReference type="STRING" id="1572751.PK98_04095"/>
<feature type="transmembrane region" description="Helical" evidence="5">
    <location>
        <begin position="30"/>
        <end position="50"/>
    </location>
</feature>
<feature type="transmembrane region" description="Helical" evidence="5">
    <location>
        <begin position="158"/>
        <end position="178"/>
    </location>
</feature>
<evidence type="ECO:0008006" key="8">
    <source>
        <dbReference type="Google" id="ProtNLM"/>
    </source>
</evidence>
<evidence type="ECO:0000256" key="1">
    <source>
        <dbReference type="ARBA" id="ARBA00004141"/>
    </source>
</evidence>
<dbReference type="PANTHER" id="PTHR11040">
    <property type="entry name" value="ZINC/IRON TRANSPORTER"/>
    <property type="match status" value="1"/>
</dbReference>
<dbReference type="Pfam" id="PF02535">
    <property type="entry name" value="Zip"/>
    <property type="match status" value="1"/>
</dbReference>
<dbReference type="AlphaFoldDB" id="A0A0B2BYT9"/>
<evidence type="ECO:0000256" key="3">
    <source>
        <dbReference type="ARBA" id="ARBA00022989"/>
    </source>
</evidence>
<feature type="transmembrane region" description="Helical" evidence="5">
    <location>
        <begin position="6"/>
        <end position="23"/>
    </location>
</feature>
<feature type="transmembrane region" description="Helical" evidence="5">
    <location>
        <begin position="184"/>
        <end position="203"/>
    </location>
</feature>
<organism evidence="6 7">
    <name type="scientific">Croceibacterium mercuriale</name>
    <dbReference type="NCBI Taxonomy" id="1572751"/>
    <lineage>
        <taxon>Bacteria</taxon>
        <taxon>Pseudomonadati</taxon>
        <taxon>Pseudomonadota</taxon>
        <taxon>Alphaproteobacteria</taxon>
        <taxon>Sphingomonadales</taxon>
        <taxon>Erythrobacteraceae</taxon>
        <taxon>Croceibacterium</taxon>
    </lineage>
</organism>
<evidence type="ECO:0000256" key="2">
    <source>
        <dbReference type="ARBA" id="ARBA00022692"/>
    </source>
</evidence>
<keyword evidence="2 5" id="KW-0812">Transmembrane</keyword>
<dbReference type="InterPro" id="IPR003689">
    <property type="entry name" value="ZIP"/>
</dbReference>